<reference evidence="2 3" key="1">
    <citation type="submission" date="2019-07" db="EMBL/GenBank/DDBJ databases">
        <title>Genome sequencing of Parabacteroides distasonis iSURF_7.</title>
        <authorList>
            <person name="Degefu H.N."/>
            <person name="Ruoff K.L."/>
            <person name="Price C.E."/>
            <person name="Valls R.A."/>
            <person name="O'Toole G.A."/>
        </authorList>
    </citation>
    <scope>NUCLEOTIDE SEQUENCE [LARGE SCALE GENOMIC DNA]</scope>
    <source>
        <strain evidence="2 3">CFPLTA003_1B</strain>
    </source>
</reference>
<proteinExistence type="predicted"/>
<protein>
    <recommendedName>
        <fullName evidence="1">ASCH domain-containing protein</fullName>
    </recommendedName>
</protein>
<feature type="domain" description="ASCH" evidence="1">
    <location>
        <begin position="17"/>
        <end position="124"/>
    </location>
</feature>
<evidence type="ECO:0000313" key="3">
    <source>
        <dbReference type="Proteomes" id="UP000315827"/>
    </source>
</evidence>
<dbReference type="Proteomes" id="UP000315827">
    <property type="component" value="Unassembled WGS sequence"/>
</dbReference>
<sequence>MTIKYKDQEIEAYPLIMRKENALDILRGKKTIEIRKFSGKYEKMFTDFKQLEENEKLRKAGRDEECQPVLRTDIEAVHFYSTGAPWTLDVAIDEIGIGEITEEGIKFMHDEFDFHDFDEQLEEFKKNPPEELPLFYYLHICEIINHSGLK</sequence>
<dbReference type="AlphaFoldDB" id="A0A5C6KNA2"/>
<gene>
    <name evidence="2" type="ORF">FSA05_00180</name>
</gene>
<evidence type="ECO:0000313" key="2">
    <source>
        <dbReference type="EMBL" id="TWV64075.1"/>
    </source>
</evidence>
<accession>A0A5C6KNA2</accession>
<dbReference type="EMBL" id="VOHW01000001">
    <property type="protein sequence ID" value="TWV64075.1"/>
    <property type="molecule type" value="Genomic_DNA"/>
</dbReference>
<name>A0A5C6KNA2_PARDI</name>
<organism evidence="2 3">
    <name type="scientific">Parabacteroides distasonis</name>
    <dbReference type="NCBI Taxonomy" id="823"/>
    <lineage>
        <taxon>Bacteria</taxon>
        <taxon>Pseudomonadati</taxon>
        <taxon>Bacteroidota</taxon>
        <taxon>Bacteroidia</taxon>
        <taxon>Bacteroidales</taxon>
        <taxon>Tannerellaceae</taxon>
        <taxon>Parabacteroides</taxon>
    </lineage>
</organism>
<dbReference type="RefSeq" id="WP_146374676.1">
    <property type="nucleotide sequence ID" value="NZ_VOHW01000001.1"/>
</dbReference>
<evidence type="ECO:0000259" key="1">
    <source>
        <dbReference type="Pfam" id="PF04266"/>
    </source>
</evidence>
<comment type="caution">
    <text evidence="2">The sequence shown here is derived from an EMBL/GenBank/DDBJ whole genome shotgun (WGS) entry which is preliminary data.</text>
</comment>
<dbReference type="InterPro" id="IPR007374">
    <property type="entry name" value="ASCH_domain"/>
</dbReference>
<dbReference type="Pfam" id="PF04266">
    <property type="entry name" value="ASCH"/>
    <property type="match status" value="1"/>
</dbReference>